<dbReference type="EMBL" id="CAQQ02062301">
    <property type="status" value="NOT_ANNOTATED_CDS"/>
    <property type="molecule type" value="Genomic_DNA"/>
</dbReference>
<keyword evidence="2" id="KW-1185">Reference proteome</keyword>
<dbReference type="EMBL" id="CAQQ02062302">
    <property type="status" value="NOT_ANNOTATED_CDS"/>
    <property type="molecule type" value="Genomic_DNA"/>
</dbReference>
<dbReference type="EMBL" id="CAQQ02062300">
    <property type="status" value="NOT_ANNOTATED_CDS"/>
    <property type="molecule type" value="Genomic_DNA"/>
</dbReference>
<evidence type="ECO:0000313" key="2">
    <source>
        <dbReference type="Proteomes" id="UP000015102"/>
    </source>
</evidence>
<dbReference type="EnsemblMetazoa" id="MESCA004445-RA">
    <property type="protein sequence ID" value="MESCA004445-PA"/>
    <property type="gene ID" value="MESCA004445"/>
</dbReference>
<protein>
    <submittedName>
        <fullName evidence="1">Uncharacterized protein</fullName>
    </submittedName>
</protein>
<sequence length="65" mass="7621">MRFQPFTHDECKDLINDKYLHGNQQLEIVNSGRYTVVSWIILKDREQQGKADEIGIKPLICLLTF</sequence>
<evidence type="ECO:0000313" key="1">
    <source>
        <dbReference type="EnsemblMetazoa" id="MESCA004445-PA"/>
    </source>
</evidence>
<accession>T1GLN3</accession>
<name>T1GLN3_MEGSC</name>
<reference evidence="1" key="2">
    <citation type="submission" date="2015-06" db="UniProtKB">
        <authorList>
            <consortium name="EnsemblMetazoa"/>
        </authorList>
    </citation>
    <scope>IDENTIFICATION</scope>
</reference>
<proteinExistence type="predicted"/>
<reference evidence="2" key="1">
    <citation type="submission" date="2013-02" db="EMBL/GenBank/DDBJ databases">
        <authorList>
            <person name="Hughes D."/>
        </authorList>
    </citation>
    <scope>NUCLEOTIDE SEQUENCE</scope>
    <source>
        <strain>Durham</strain>
        <strain evidence="2">NC isolate 2 -- Noor lab</strain>
    </source>
</reference>
<organism evidence="1 2">
    <name type="scientific">Megaselia scalaris</name>
    <name type="common">Humpbacked fly</name>
    <name type="synonym">Phora scalaris</name>
    <dbReference type="NCBI Taxonomy" id="36166"/>
    <lineage>
        <taxon>Eukaryota</taxon>
        <taxon>Metazoa</taxon>
        <taxon>Ecdysozoa</taxon>
        <taxon>Arthropoda</taxon>
        <taxon>Hexapoda</taxon>
        <taxon>Insecta</taxon>
        <taxon>Pterygota</taxon>
        <taxon>Neoptera</taxon>
        <taxon>Endopterygota</taxon>
        <taxon>Diptera</taxon>
        <taxon>Brachycera</taxon>
        <taxon>Muscomorpha</taxon>
        <taxon>Platypezoidea</taxon>
        <taxon>Phoridae</taxon>
        <taxon>Megaseliini</taxon>
        <taxon>Megaselia</taxon>
    </lineage>
</organism>
<dbReference type="AlphaFoldDB" id="T1GLN3"/>
<dbReference type="Proteomes" id="UP000015102">
    <property type="component" value="Unassembled WGS sequence"/>
</dbReference>
<dbReference type="HOGENOM" id="CLU_2852253_0_0_1"/>